<keyword evidence="4" id="KW-1185">Reference proteome</keyword>
<dbReference type="CDD" id="cd08556">
    <property type="entry name" value="GDPD"/>
    <property type="match status" value="1"/>
</dbReference>
<dbReference type="InterPro" id="IPR030395">
    <property type="entry name" value="GP_PDE_dom"/>
</dbReference>
<dbReference type="PANTHER" id="PTHR20854">
    <property type="entry name" value="INOSITOL MONOPHOSPHATASE"/>
    <property type="match status" value="1"/>
</dbReference>
<dbReference type="EMBL" id="JABMCE010000080">
    <property type="protein sequence ID" value="NUU14521.1"/>
    <property type="molecule type" value="Genomic_DNA"/>
</dbReference>
<evidence type="ECO:0000259" key="2">
    <source>
        <dbReference type="PROSITE" id="PS51704"/>
    </source>
</evidence>
<dbReference type="InterPro" id="IPR017946">
    <property type="entry name" value="PLC-like_Pdiesterase_TIM-brl"/>
</dbReference>
<dbReference type="Proteomes" id="UP000573001">
    <property type="component" value="Unassembled WGS sequence"/>
</dbReference>
<organism evidence="3 4">
    <name type="scientific">Curtobacterium pusillum</name>
    <dbReference type="NCBI Taxonomy" id="69373"/>
    <lineage>
        <taxon>Bacteria</taxon>
        <taxon>Bacillati</taxon>
        <taxon>Actinomycetota</taxon>
        <taxon>Actinomycetes</taxon>
        <taxon>Micrococcales</taxon>
        <taxon>Microbacteriaceae</taxon>
        <taxon>Curtobacterium</taxon>
    </lineage>
</organism>
<dbReference type="CDD" id="cd01637">
    <property type="entry name" value="IMPase_like"/>
    <property type="match status" value="1"/>
</dbReference>
<evidence type="ECO:0000256" key="1">
    <source>
        <dbReference type="SAM" id="MobiDB-lite"/>
    </source>
</evidence>
<dbReference type="Pfam" id="PF00459">
    <property type="entry name" value="Inositol_P"/>
    <property type="match status" value="1"/>
</dbReference>
<dbReference type="Gene3D" id="3.20.20.190">
    <property type="entry name" value="Phosphatidylinositol (PI) phosphodiesterase"/>
    <property type="match status" value="1"/>
</dbReference>
<dbReference type="SUPFAM" id="SSF56655">
    <property type="entry name" value="Carbohydrate phosphatase"/>
    <property type="match status" value="1"/>
</dbReference>
<accession>A0ABX2M9I9</accession>
<dbReference type="SUPFAM" id="SSF51695">
    <property type="entry name" value="PLC-like phosphodiesterases"/>
    <property type="match status" value="1"/>
</dbReference>
<dbReference type="Pfam" id="PF03009">
    <property type="entry name" value="GDPD"/>
    <property type="match status" value="1"/>
</dbReference>
<dbReference type="RefSeq" id="WP_175351979.1">
    <property type="nucleotide sequence ID" value="NZ_BAAAWQ010000001.1"/>
</dbReference>
<name>A0ABX2M9I9_9MICO</name>
<dbReference type="Gene3D" id="3.40.190.80">
    <property type="match status" value="1"/>
</dbReference>
<gene>
    <name evidence="3" type="ORF">HP507_11850</name>
</gene>
<dbReference type="PRINTS" id="PR00377">
    <property type="entry name" value="IMPHPHTASES"/>
</dbReference>
<evidence type="ECO:0000313" key="3">
    <source>
        <dbReference type="EMBL" id="NUU14521.1"/>
    </source>
</evidence>
<feature type="domain" description="GP-PDE" evidence="2">
    <location>
        <begin position="21"/>
        <end position="243"/>
    </location>
</feature>
<dbReference type="PANTHER" id="PTHR20854:SF4">
    <property type="entry name" value="INOSITOL-1-MONOPHOSPHATASE-RELATED"/>
    <property type="match status" value="1"/>
</dbReference>
<evidence type="ECO:0000313" key="4">
    <source>
        <dbReference type="Proteomes" id="UP000573001"/>
    </source>
</evidence>
<sequence length="523" mass="55259">MTLSPEAPTAVPDGRHGVRPPRLVAHRGAPRVRRENTMPAVAVAEALGAETIEIDVRRTADGVAVLLHDETLGRMWGDARCVSAVDWCDVARLGNGLDRIPRLDDVLERLDGCRSTLLVDLADASDAMVAARTVAAFRGTTGVAWRGAPEAMSALRSVLPDADVWLAWESLEAPTAADLEELAPSTLDLDIAFLTPCTVEAAHDLGLQVSARTVDDDEPALWAARLGVDAVVTNDVASVRAAYAAAERDGWPDPDREPGETEVASRAQALAHRIAHEVIAFTREHPVGSVTTKANPADLVTDVDRLVEQHVRSRVRTVFPSHGFTGEEYGAAPGDRHRWFLDPVDGTTNLANGVPWTSMSLCLTRGGSPLVGVVADPWRGEVLEARRGRGAMLRDRPLRLDDAPRALAGAVVGTELDGHRPWAGFGAFLDALADRSCTLRVQGSGTLTIAQVAAGRGIGGCVSAFDPIDHGAAVLLVHEAGGVVLTRSGPVDGFPPVGEPFLVAHPGAADELHAVWTAALAAD</sequence>
<dbReference type="PROSITE" id="PS51704">
    <property type="entry name" value="GP_PDE"/>
    <property type="match status" value="1"/>
</dbReference>
<comment type="caution">
    <text evidence="3">The sequence shown here is derived from an EMBL/GenBank/DDBJ whole genome shotgun (WGS) entry which is preliminary data.</text>
</comment>
<proteinExistence type="predicted"/>
<feature type="region of interest" description="Disordered" evidence="1">
    <location>
        <begin position="1"/>
        <end position="22"/>
    </location>
</feature>
<reference evidence="3 4" key="1">
    <citation type="submission" date="2020-05" db="EMBL/GenBank/DDBJ databases">
        <title>Genome Sequencing of Type Strains.</title>
        <authorList>
            <person name="Lemaire J.F."/>
            <person name="Inderbitzin P."/>
            <person name="Gregorio O.A."/>
            <person name="Collins S.B."/>
            <person name="Wespe N."/>
            <person name="Knight-Connoni V."/>
        </authorList>
    </citation>
    <scope>NUCLEOTIDE SEQUENCE [LARGE SCALE GENOMIC DNA]</scope>
    <source>
        <strain evidence="3 4">ATCC 19096</strain>
    </source>
</reference>
<dbReference type="Gene3D" id="3.30.540.10">
    <property type="entry name" value="Fructose-1,6-Bisphosphatase, subunit A, domain 1"/>
    <property type="match status" value="1"/>
</dbReference>
<protein>
    <submittedName>
        <fullName evidence="3">Inositol monophosphatase</fullName>
    </submittedName>
</protein>
<dbReference type="InterPro" id="IPR000760">
    <property type="entry name" value="Inositol_monophosphatase-like"/>
</dbReference>